<dbReference type="Pfam" id="PF01453">
    <property type="entry name" value="B_lectin"/>
    <property type="match status" value="1"/>
</dbReference>
<dbReference type="Pfam" id="PF00954">
    <property type="entry name" value="S_locus_glycop"/>
    <property type="match status" value="1"/>
</dbReference>
<keyword evidence="9" id="KW-1185">Reference proteome</keyword>
<dbReference type="Gene3D" id="2.90.10.10">
    <property type="entry name" value="Bulb-type lectin domain"/>
    <property type="match status" value="1"/>
</dbReference>
<evidence type="ECO:0000256" key="5">
    <source>
        <dbReference type="SAM" id="Phobius"/>
    </source>
</evidence>
<feature type="transmembrane region" description="Helical" evidence="5">
    <location>
        <begin position="641"/>
        <end position="663"/>
    </location>
</feature>
<dbReference type="Pfam" id="PF08276">
    <property type="entry name" value="PAN_2"/>
    <property type="match status" value="1"/>
</dbReference>
<name>A0A7J7BWY3_TRIWF</name>
<dbReference type="InterPro" id="IPR000858">
    <property type="entry name" value="S_locus_glycoprot_dom"/>
</dbReference>
<dbReference type="GO" id="GO:0016301">
    <property type="term" value="F:kinase activity"/>
    <property type="evidence" value="ECO:0007669"/>
    <property type="project" value="UniProtKB-KW"/>
</dbReference>
<dbReference type="InterPro" id="IPR003609">
    <property type="entry name" value="Pan_app"/>
</dbReference>
<evidence type="ECO:0000256" key="1">
    <source>
        <dbReference type="ARBA" id="ARBA00022729"/>
    </source>
</evidence>
<feature type="compositionally biased region" description="Polar residues" evidence="4">
    <location>
        <begin position="1"/>
        <end position="26"/>
    </location>
</feature>
<dbReference type="PANTHER" id="PTHR32444:SF247">
    <property type="entry name" value="OS01G0958200 PROTEIN"/>
    <property type="match status" value="1"/>
</dbReference>
<dbReference type="PROSITE" id="PS50948">
    <property type="entry name" value="PAN"/>
    <property type="match status" value="1"/>
</dbReference>
<dbReference type="SUPFAM" id="SSF56281">
    <property type="entry name" value="Metallo-hydrolase/oxidoreductase"/>
    <property type="match status" value="1"/>
</dbReference>
<dbReference type="GO" id="GO:0048544">
    <property type="term" value="P:recognition of pollen"/>
    <property type="evidence" value="ECO:0007669"/>
    <property type="project" value="InterPro"/>
</dbReference>
<dbReference type="CDD" id="cd00028">
    <property type="entry name" value="B_lectin"/>
    <property type="match status" value="1"/>
</dbReference>
<dbReference type="SMART" id="SM00473">
    <property type="entry name" value="PAN_AP"/>
    <property type="match status" value="1"/>
</dbReference>
<evidence type="ECO:0000256" key="4">
    <source>
        <dbReference type="SAM" id="MobiDB-lite"/>
    </source>
</evidence>
<protein>
    <submittedName>
        <fullName evidence="8">S-locus lectin protein kinase family protein putative isoform 2</fullName>
    </submittedName>
</protein>
<keyword evidence="1" id="KW-0732">Signal</keyword>
<dbReference type="AlphaFoldDB" id="A0A7J7BWY3"/>
<dbReference type="EMBL" id="JAAARO010000022">
    <property type="protein sequence ID" value="KAF5726420.1"/>
    <property type="molecule type" value="Genomic_DNA"/>
</dbReference>
<dbReference type="SMART" id="SM00108">
    <property type="entry name" value="B_lectin"/>
    <property type="match status" value="1"/>
</dbReference>
<evidence type="ECO:0000256" key="2">
    <source>
        <dbReference type="ARBA" id="ARBA00023157"/>
    </source>
</evidence>
<dbReference type="FunFam" id="2.90.10.10:FF:000002">
    <property type="entry name" value="Serine/threonine-protein kinase"/>
    <property type="match status" value="1"/>
</dbReference>
<dbReference type="FunCoup" id="A0A7J7BWY3">
    <property type="interactions" value="367"/>
</dbReference>
<dbReference type="InParanoid" id="A0A7J7BWY3"/>
<keyword evidence="5" id="KW-0812">Transmembrane</keyword>
<organism evidence="8 9">
    <name type="scientific">Tripterygium wilfordii</name>
    <name type="common">Thunder God vine</name>
    <dbReference type="NCBI Taxonomy" id="458696"/>
    <lineage>
        <taxon>Eukaryota</taxon>
        <taxon>Viridiplantae</taxon>
        <taxon>Streptophyta</taxon>
        <taxon>Embryophyta</taxon>
        <taxon>Tracheophyta</taxon>
        <taxon>Spermatophyta</taxon>
        <taxon>Magnoliopsida</taxon>
        <taxon>eudicotyledons</taxon>
        <taxon>Gunneridae</taxon>
        <taxon>Pentapetalae</taxon>
        <taxon>rosids</taxon>
        <taxon>fabids</taxon>
        <taxon>Celastrales</taxon>
        <taxon>Celastraceae</taxon>
        <taxon>Tripterygium</taxon>
    </lineage>
</organism>
<dbReference type="InterPro" id="IPR036426">
    <property type="entry name" value="Bulb-type_lectin_dom_sf"/>
</dbReference>
<sequence>MDQAPSKISDQISPPKQNNRDNSPVSENGEGTAHSQMEKGLNSVNRWSEGIQVYFLTHLHSNHTRGLASAWSRGPLFRFRLTAKLFPFKFPDFDLSFLCVLNDGSWYSVPLVSPSGSETVVQVLPIDAHQCPGRCGTSPMASRSASQAFSFETLILSLADCSIDTMESLNIVLEILILMKQRGKKKHSGLFRSLSEQEDYAAMDAKNNPWFLVFVIFIYFSHNSHHSLAADTISGNQSISGDQTLVSPGGDFILGFFKPGNSSNNYIGMWYGKVSTQTIVWVANRDNPISDIHSSELRISDGNLVLFDESKSPIWSTSVNSTSSSPVEAALRDDGNLVLRDGSNSTDLLWQSLDHPTNTWLPGGRLGLNKRTGETQLLLSWKNEQDPAPGLFNLELDPNGTSQYYILWNRSQTYWTSGTWNGKIFSDVPEMTANYIYDFSYVTNDNENYFTYSLKDKTIISRFVMDVSGRIQQLSWLENSKQWNLFWSQPRTQCEVYSFCGAFGSCNDNSQVPCTCLTGFEPKSQADWDLLDYSGGCKRKTSLQCGNTSLPNGQSDKFAVTPNVNLNQDSQKKDVGSSEECKSTCLSDCSCTAYAYDSNGCSIWIGDLSVTQLAGTSSNGMTVNIRLAASEFNSSSNNRGMMIGVIVGSVTAVVFLVILALIYTRHRMRRTIKAKAVDGSLLAFGYRDLQNATKNFSEKLGGGGFGSVFKAESEDGKVKFFPSWAASQIIQGGDVLSLLDPRLEENADVAELTKVCKVACWCIQDDETFRPSMGQVVQILEGVVDVSMPPLPRSLQMFVDNQEHIIFFTESSSSGKSSLTQSSTSTASSQPKSTISSTSSTTQLGQ</sequence>
<keyword evidence="8" id="KW-0418">Kinase</keyword>
<dbReference type="InterPro" id="IPR036866">
    <property type="entry name" value="RibonucZ/Hydroxyglut_hydro"/>
</dbReference>
<comment type="caution">
    <text evidence="8">The sequence shown here is derived from an EMBL/GenBank/DDBJ whole genome shotgun (WGS) entry which is preliminary data.</text>
</comment>
<accession>A0A7J7BWY3</accession>
<dbReference type="SUPFAM" id="SSF51110">
    <property type="entry name" value="alpha-D-mannose-specific plant lectins"/>
    <property type="match status" value="1"/>
</dbReference>
<evidence type="ECO:0000313" key="9">
    <source>
        <dbReference type="Proteomes" id="UP000593562"/>
    </source>
</evidence>
<dbReference type="InterPro" id="IPR001480">
    <property type="entry name" value="Bulb-type_lectin_dom"/>
</dbReference>
<dbReference type="GO" id="GO:0030246">
    <property type="term" value="F:carbohydrate binding"/>
    <property type="evidence" value="ECO:0007669"/>
    <property type="project" value="UniProtKB-KW"/>
</dbReference>
<feature type="domain" description="Bulb-type lectin" evidence="6">
    <location>
        <begin position="230"/>
        <end position="352"/>
    </location>
</feature>
<evidence type="ECO:0000313" key="8">
    <source>
        <dbReference type="EMBL" id="KAF5726420.1"/>
    </source>
</evidence>
<dbReference type="PANTHER" id="PTHR32444">
    <property type="entry name" value="BULB-TYPE LECTIN DOMAIN-CONTAINING PROTEIN"/>
    <property type="match status" value="1"/>
</dbReference>
<gene>
    <name evidence="8" type="ORF">HS088_TW22G00098</name>
</gene>
<keyword evidence="5" id="KW-0472">Membrane</keyword>
<dbReference type="Gene3D" id="3.60.15.10">
    <property type="entry name" value="Ribonuclease Z/Hydroxyacylglutathione hydrolase-like"/>
    <property type="match status" value="1"/>
</dbReference>
<evidence type="ECO:0000259" key="7">
    <source>
        <dbReference type="PROSITE" id="PS50948"/>
    </source>
</evidence>
<dbReference type="PROSITE" id="PS50927">
    <property type="entry name" value="BULB_LECTIN"/>
    <property type="match status" value="1"/>
</dbReference>
<dbReference type="Proteomes" id="UP000593562">
    <property type="component" value="Unassembled WGS sequence"/>
</dbReference>
<keyword evidence="5" id="KW-1133">Transmembrane helix</keyword>
<dbReference type="Gene3D" id="1.10.510.10">
    <property type="entry name" value="Transferase(Phosphotransferase) domain 1"/>
    <property type="match status" value="1"/>
</dbReference>
<feature type="region of interest" description="Disordered" evidence="4">
    <location>
        <begin position="812"/>
        <end position="846"/>
    </location>
</feature>
<evidence type="ECO:0000256" key="3">
    <source>
        <dbReference type="ARBA" id="ARBA00023180"/>
    </source>
</evidence>
<dbReference type="CDD" id="cd01098">
    <property type="entry name" value="PAN_AP_plant"/>
    <property type="match status" value="1"/>
</dbReference>
<reference evidence="8 9" key="1">
    <citation type="journal article" date="2020" name="Nat. Commun.">
        <title>Genome of Tripterygium wilfordii and identification of cytochrome P450 involved in triptolide biosynthesis.</title>
        <authorList>
            <person name="Tu L."/>
            <person name="Su P."/>
            <person name="Zhang Z."/>
            <person name="Gao L."/>
            <person name="Wang J."/>
            <person name="Hu T."/>
            <person name="Zhou J."/>
            <person name="Zhang Y."/>
            <person name="Zhao Y."/>
            <person name="Liu Y."/>
            <person name="Song Y."/>
            <person name="Tong Y."/>
            <person name="Lu Y."/>
            <person name="Yang J."/>
            <person name="Xu C."/>
            <person name="Jia M."/>
            <person name="Peters R.J."/>
            <person name="Huang L."/>
            <person name="Gao W."/>
        </authorList>
    </citation>
    <scope>NUCLEOTIDE SEQUENCE [LARGE SCALE GENOMIC DNA]</scope>
    <source>
        <strain evidence="9">cv. XIE 37</strain>
        <tissue evidence="8">Leaf</tissue>
    </source>
</reference>
<feature type="domain" description="Apple" evidence="7">
    <location>
        <begin position="545"/>
        <end position="628"/>
    </location>
</feature>
<keyword evidence="3" id="KW-0325">Glycoprotein</keyword>
<feature type="region of interest" description="Disordered" evidence="4">
    <location>
        <begin position="1"/>
        <end position="38"/>
    </location>
</feature>
<keyword evidence="8" id="KW-0430">Lectin</keyword>
<evidence type="ECO:0000259" key="6">
    <source>
        <dbReference type="PROSITE" id="PS50927"/>
    </source>
</evidence>
<proteinExistence type="predicted"/>
<keyword evidence="8" id="KW-0808">Transferase</keyword>
<keyword evidence="2" id="KW-1015">Disulfide bond</keyword>